<sequence length="171" mass="20462">MSNLVYMKPKKVGPILLYRTEDGTLMAEDKEGRQYQRVKLVRELPHSFPDRFISIRSELNEEIILLHEIGLLDDRSQRTAREELQRQNMVPAIKRITSIRKHNTEWNWQVDTDFGRLTITMDNLLDHVHAINAGRWIITDMDGRRYMLSKVEDMDAESQRWWINSRDPFFY</sequence>
<gene>
    <name evidence="2" type="ORF">I8J30_06665</name>
</gene>
<comment type="caution">
    <text evidence="2">The sequence shown here is derived from an EMBL/GenBank/DDBJ whole genome shotgun (WGS) entry which is preliminary data.</text>
</comment>
<dbReference type="Proteomes" id="UP000673394">
    <property type="component" value="Unassembled WGS sequence"/>
</dbReference>
<reference evidence="2 3" key="1">
    <citation type="submission" date="2021-04" db="EMBL/GenBank/DDBJ databases">
        <title>Paenibacillus sp. DLE-14 whole genome sequence.</title>
        <authorList>
            <person name="Ham Y.J."/>
        </authorList>
    </citation>
    <scope>NUCLEOTIDE SEQUENCE [LARGE SCALE GENOMIC DNA]</scope>
    <source>
        <strain evidence="2 3">DLE-14</strain>
    </source>
</reference>
<evidence type="ECO:0000313" key="2">
    <source>
        <dbReference type="EMBL" id="MBP3962384.1"/>
    </source>
</evidence>
<dbReference type="RefSeq" id="WP_210656547.1">
    <property type="nucleotide sequence ID" value="NZ_JAGKSP010000002.1"/>
</dbReference>
<dbReference type="InterPro" id="IPR015005">
    <property type="entry name" value="DUF1854"/>
</dbReference>
<accession>A0ABS5C8Q4</accession>
<dbReference type="Pfam" id="PF08909">
    <property type="entry name" value="DUF1854"/>
    <property type="match status" value="1"/>
</dbReference>
<dbReference type="EMBL" id="JAGKSP010000002">
    <property type="protein sequence ID" value="MBP3962384.1"/>
    <property type="molecule type" value="Genomic_DNA"/>
</dbReference>
<evidence type="ECO:0000313" key="3">
    <source>
        <dbReference type="Proteomes" id="UP000673394"/>
    </source>
</evidence>
<protein>
    <submittedName>
        <fullName evidence="2">DUF1854 domain-containing protein</fullName>
    </submittedName>
</protein>
<name>A0ABS5C8Q4_9BACL</name>
<organism evidence="2 3">
    <name type="scientific">Paenibacillus lignilyticus</name>
    <dbReference type="NCBI Taxonomy" id="1172615"/>
    <lineage>
        <taxon>Bacteria</taxon>
        <taxon>Bacillati</taxon>
        <taxon>Bacillota</taxon>
        <taxon>Bacilli</taxon>
        <taxon>Bacillales</taxon>
        <taxon>Paenibacillaceae</taxon>
        <taxon>Paenibacillus</taxon>
    </lineage>
</organism>
<feature type="domain" description="DUF1854" evidence="1">
    <location>
        <begin position="35"/>
        <end position="160"/>
    </location>
</feature>
<proteinExistence type="predicted"/>
<keyword evidence="3" id="KW-1185">Reference proteome</keyword>
<evidence type="ECO:0000259" key="1">
    <source>
        <dbReference type="Pfam" id="PF08909"/>
    </source>
</evidence>